<dbReference type="InterPro" id="IPR050232">
    <property type="entry name" value="FBL13/AtMIF1-like"/>
</dbReference>
<dbReference type="SUPFAM" id="SSF81383">
    <property type="entry name" value="F-box domain"/>
    <property type="match status" value="1"/>
</dbReference>
<dbReference type="SUPFAM" id="SSF52047">
    <property type="entry name" value="RNI-like"/>
    <property type="match status" value="1"/>
</dbReference>
<dbReference type="Pfam" id="PF00646">
    <property type="entry name" value="F-box"/>
    <property type="match status" value="1"/>
</dbReference>
<dbReference type="Gene3D" id="3.80.10.10">
    <property type="entry name" value="Ribonuclease Inhibitor"/>
    <property type="match status" value="1"/>
</dbReference>
<dbReference type="EMBL" id="MVGT01001044">
    <property type="protein sequence ID" value="OVA14427.1"/>
    <property type="molecule type" value="Genomic_DNA"/>
</dbReference>
<dbReference type="InterPro" id="IPR001810">
    <property type="entry name" value="F-box_dom"/>
</dbReference>
<evidence type="ECO:0000259" key="1">
    <source>
        <dbReference type="PROSITE" id="PS50181"/>
    </source>
</evidence>
<dbReference type="InterPro" id="IPR006566">
    <property type="entry name" value="FBD"/>
</dbReference>
<dbReference type="InterPro" id="IPR053781">
    <property type="entry name" value="F-box_AtFBL13-like"/>
</dbReference>
<sequence>METRNSPFSKHEDRISKLPDTLIHHILSFIDMKYAVQTSVLSRRWRHKWKSLGTLNFDDGLFNSPIVGNSFVDFVDKFPQCLFTCKSLTKLALEMGGKESSKIILPDSMSLPRLKFLKFGSLSIYDEKVTDKLFSSCPALESLILIDTRVTDYDMNLNISSLKLKHIELDNCGYFDTWESGIKTIKLYAPNLTSFSCKDYMSQDYSLENLSSLFSADINMVVEEDYETPEFYSKLPVEVKELYAQHMMKFLRALYNVKDLKLSSGFLEITFSSGNIGDYWEAGLSLPCMLHHLKFVEIREVLGCVNELKLLEILLKNSIVLEKVILFSSTSEQNSRSRERRIMKFSETLITFPRASTSTLILFRF</sequence>
<accession>A0A200QVD6</accession>
<dbReference type="SMART" id="SM00579">
    <property type="entry name" value="FBD"/>
    <property type="match status" value="1"/>
</dbReference>
<name>A0A200QVD6_MACCD</name>
<evidence type="ECO:0000313" key="2">
    <source>
        <dbReference type="EMBL" id="OVA14427.1"/>
    </source>
</evidence>
<organism evidence="2 3">
    <name type="scientific">Macleaya cordata</name>
    <name type="common">Five-seeded plume-poppy</name>
    <name type="synonym">Bocconia cordata</name>
    <dbReference type="NCBI Taxonomy" id="56857"/>
    <lineage>
        <taxon>Eukaryota</taxon>
        <taxon>Viridiplantae</taxon>
        <taxon>Streptophyta</taxon>
        <taxon>Embryophyta</taxon>
        <taxon>Tracheophyta</taxon>
        <taxon>Spermatophyta</taxon>
        <taxon>Magnoliopsida</taxon>
        <taxon>Ranunculales</taxon>
        <taxon>Papaveraceae</taxon>
        <taxon>Papaveroideae</taxon>
        <taxon>Macleaya</taxon>
    </lineage>
</organism>
<dbReference type="Gene3D" id="1.20.1280.50">
    <property type="match status" value="1"/>
</dbReference>
<feature type="domain" description="F-box" evidence="1">
    <location>
        <begin position="12"/>
        <end position="46"/>
    </location>
</feature>
<proteinExistence type="predicted"/>
<dbReference type="CDD" id="cd22160">
    <property type="entry name" value="F-box_AtFBL13-like"/>
    <property type="match status" value="1"/>
</dbReference>
<protein>
    <submittedName>
        <fullName evidence="2">F-box domain</fullName>
    </submittedName>
</protein>
<dbReference type="STRING" id="56857.A0A200QVD6"/>
<dbReference type="PANTHER" id="PTHR31900">
    <property type="entry name" value="F-BOX/RNI SUPERFAMILY PROTEIN-RELATED"/>
    <property type="match status" value="1"/>
</dbReference>
<dbReference type="OMA" id="CLFHDFK"/>
<dbReference type="Proteomes" id="UP000195402">
    <property type="component" value="Unassembled WGS sequence"/>
</dbReference>
<dbReference type="AlphaFoldDB" id="A0A200QVD6"/>
<gene>
    <name evidence="2" type="ORF">BVC80_1367g39</name>
</gene>
<dbReference type="SMART" id="SM00256">
    <property type="entry name" value="FBOX"/>
    <property type="match status" value="1"/>
</dbReference>
<keyword evidence="3" id="KW-1185">Reference proteome</keyword>
<comment type="caution">
    <text evidence="2">The sequence shown here is derived from an EMBL/GenBank/DDBJ whole genome shotgun (WGS) entry which is preliminary data.</text>
</comment>
<dbReference type="PANTHER" id="PTHR31900:SF30">
    <property type="entry name" value="SUPERFAMILY PROTEIN, PUTATIVE-RELATED"/>
    <property type="match status" value="1"/>
</dbReference>
<dbReference type="InterPro" id="IPR032675">
    <property type="entry name" value="LRR_dom_sf"/>
</dbReference>
<dbReference type="PROSITE" id="PS50181">
    <property type="entry name" value="FBOX"/>
    <property type="match status" value="1"/>
</dbReference>
<dbReference type="Pfam" id="PF24758">
    <property type="entry name" value="LRR_At5g56370"/>
    <property type="match status" value="1"/>
</dbReference>
<dbReference type="InterPro" id="IPR036047">
    <property type="entry name" value="F-box-like_dom_sf"/>
</dbReference>
<dbReference type="InterPro" id="IPR055411">
    <property type="entry name" value="LRR_FXL15/At3g58940/PEG3-like"/>
</dbReference>
<dbReference type="OrthoDB" id="1938944at2759"/>
<evidence type="ECO:0000313" key="3">
    <source>
        <dbReference type="Proteomes" id="UP000195402"/>
    </source>
</evidence>
<dbReference type="InParanoid" id="A0A200QVD6"/>
<reference evidence="2 3" key="1">
    <citation type="journal article" date="2017" name="Mol. Plant">
        <title>The Genome of Medicinal Plant Macleaya cordata Provides New Insights into Benzylisoquinoline Alkaloids Metabolism.</title>
        <authorList>
            <person name="Liu X."/>
            <person name="Liu Y."/>
            <person name="Huang P."/>
            <person name="Ma Y."/>
            <person name="Qing Z."/>
            <person name="Tang Q."/>
            <person name="Cao H."/>
            <person name="Cheng P."/>
            <person name="Zheng Y."/>
            <person name="Yuan Z."/>
            <person name="Zhou Y."/>
            <person name="Liu J."/>
            <person name="Tang Z."/>
            <person name="Zhuo Y."/>
            <person name="Zhang Y."/>
            <person name="Yu L."/>
            <person name="Huang J."/>
            <person name="Yang P."/>
            <person name="Peng Q."/>
            <person name="Zhang J."/>
            <person name="Jiang W."/>
            <person name="Zhang Z."/>
            <person name="Lin K."/>
            <person name="Ro D.K."/>
            <person name="Chen X."/>
            <person name="Xiong X."/>
            <person name="Shang Y."/>
            <person name="Huang S."/>
            <person name="Zeng J."/>
        </authorList>
    </citation>
    <scope>NUCLEOTIDE SEQUENCE [LARGE SCALE GENOMIC DNA]</scope>
    <source>
        <strain evidence="3">cv. BLH2017</strain>
        <tissue evidence="2">Root</tissue>
    </source>
</reference>
<dbReference type="Pfam" id="PF08387">
    <property type="entry name" value="FBD"/>
    <property type="match status" value="1"/>
</dbReference>